<dbReference type="Pfam" id="PF00560">
    <property type="entry name" value="LRR_1"/>
    <property type="match status" value="6"/>
</dbReference>
<evidence type="ECO:0000256" key="1">
    <source>
        <dbReference type="ARBA" id="ARBA00004251"/>
    </source>
</evidence>
<evidence type="ECO:0000256" key="10">
    <source>
        <dbReference type="ARBA" id="ARBA00023170"/>
    </source>
</evidence>
<keyword evidence="7" id="KW-0677">Repeat</keyword>
<accession>A0ABQ8ELE9</accession>
<evidence type="ECO:0000256" key="12">
    <source>
        <dbReference type="SAM" id="Phobius"/>
    </source>
</evidence>
<dbReference type="Gene3D" id="3.80.10.10">
    <property type="entry name" value="Ribonuclease Inhibitor"/>
    <property type="match status" value="4"/>
</dbReference>
<comment type="similarity">
    <text evidence="2">Belongs to the RLP family.</text>
</comment>
<keyword evidence="9 12" id="KW-0472">Membrane</keyword>
<keyword evidence="11" id="KW-0325">Glycoprotein</keyword>
<evidence type="ECO:0000256" key="2">
    <source>
        <dbReference type="ARBA" id="ARBA00009592"/>
    </source>
</evidence>
<dbReference type="Pfam" id="PF08263">
    <property type="entry name" value="LRRNT_2"/>
    <property type="match status" value="2"/>
</dbReference>
<evidence type="ECO:0000256" key="4">
    <source>
        <dbReference type="ARBA" id="ARBA00022614"/>
    </source>
</evidence>
<evidence type="ECO:0000259" key="15">
    <source>
        <dbReference type="Pfam" id="PF23598"/>
    </source>
</evidence>
<feature type="domain" description="Leucine-rich repeat-containing N-terminal plant-type" evidence="14">
    <location>
        <begin position="38"/>
        <end position="80"/>
    </location>
</feature>
<dbReference type="PANTHER" id="PTHR48061">
    <property type="entry name" value="LEUCINE-RICH REPEAT RECEPTOR PROTEIN KINASE EMS1-LIKE-RELATED"/>
    <property type="match status" value="1"/>
</dbReference>
<comment type="subcellular location">
    <subcellularLocation>
        <location evidence="1">Cell membrane</location>
        <topology evidence="1">Single-pass type I membrane protein</topology>
    </subcellularLocation>
</comment>
<reference evidence="16 17" key="1">
    <citation type="submission" date="2021-05" db="EMBL/GenBank/DDBJ databases">
        <title>Genome Assembly of Synthetic Allotetraploid Brassica napus Reveals Homoeologous Exchanges between Subgenomes.</title>
        <authorList>
            <person name="Davis J.T."/>
        </authorList>
    </citation>
    <scope>NUCLEOTIDE SEQUENCE [LARGE SCALE GENOMIC DNA]</scope>
    <source>
        <strain evidence="17">cv. Da-Ae</strain>
        <tissue evidence="16">Seedling</tissue>
    </source>
</reference>
<comment type="caution">
    <text evidence="16">The sequence shown here is derived from an EMBL/GenBank/DDBJ whole genome shotgun (WGS) entry which is preliminary data.</text>
</comment>
<dbReference type="InterPro" id="IPR013210">
    <property type="entry name" value="LRR_N_plant-typ"/>
</dbReference>
<keyword evidence="4" id="KW-0433">Leucine-rich repeat</keyword>
<proteinExistence type="inferred from homology"/>
<evidence type="ECO:0000256" key="5">
    <source>
        <dbReference type="ARBA" id="ARBA00022692"/>
    </source>
</evidence>
<evidence type="ECO:0000313" key="16">
    <source>
        <dbReference type="EMBL" id="KAH0942420.1"/>
    </source>
</evidence>
<gene>
    <name evidence="16" type="ORF">HID58_002057</name>
</gene>
<dbReference type="Proteomes" id="UP000824890">
    <property type="component" value="Unassembled WGS sequence"/>
</dbReference>
<evidence type="ECO:0000256" key="3">
    <source>
        <dbReference type="ARBA" id="ARBA00022475"/>
    </source>
</evidence>
<dbReference type="Pfam" id="PF23598">
    <property type="entry name" value="LRR_14"/>
    <property type="match status" value="2"/>
</dbReference>
<feature type="domain" description="Disease resistance R13L4/SHOC-2-like LRR" evidence="15">
    <location>
        <begin position="97"/>
        <end position="343"/>
    </location>
</feature>
<evidence type="ECO:0000256" key="8">
    <source>
        <dbReference type="ARBA" id="ARBA00022989"/>
    </source>
</evidence>
<dbReference type="PROSITE" id="PS51450">
    <property type="entry name" value="LRR"/>
    <property type="match status" value="1"/>
</dbReference>
<dbReference type="PRINTS" id="PR00019">
    <property type="entry name" value="LEURICHRPT"/>
</dbReference>
<keyword evidence="10" id="KW-0675">Receptor</keyword>
<sequence length="1504" mass="166059">MHSCCARKIIVWSLCLIFSLSHSILVRGSSPPKHLCRQDQRDALWEFKSEFHLSGMAANEKTQTWRNNSDCCSWDGITCDPKTGNVLDLNLWSSSLNGPLRSSSDSIGNLKYLRVLGLSGCNLFGKLPASLGNLSDLTVLDLDGNGFTGELPVSIGNLKQLTKLLIASSKLSGNFHQALLNLTELTAINLVFNQLEGTLPSDMSRLSKLEYFDIGSNLFSGSIPSSLFMIPSLIHLKLERNHFNSLLEIGNISSPSKLQTLSLGGNRLSGPIPGFISKLVELSSLDLSFWDTLRGDVDFSIFLHLKSLMSLDISTLNTRSIVDMSLFSHFESLSILSLSRNTVKFSSTLHLVSPIGSLAVASCNISEFPKFLRTQTSLFNLDISQNQIKGQVPEWLWSLPGLEYVDFSLNSFTGFDGPADVFQRNEISMLDISSNSFQDPFPLLPKSMTFLSASDNQFSGEIPTTICELVSLDVLVLSNNNFSGSIPRCFENFNTKLSILHLRNNSLSGKFPEESVSVALISLDVGRNQLSGELPKSLINCTHLEFLNVEDNKFNDTFPFWLRLLPGLQILVLRSNKFHGSLYSPRSSPSFSKLRIIDISKNLFTGALPLDYFAGWSEMSSGVYTPDNKQKRFIGITFLNYRKSVVLATKGSEREFLGSIFSIYKIIDVSGNRFEGDIPKSICLLKELNVLNMSNNAFIGSIPPSFSNLTNLQSLDLSKNRLSGKIPTALGKLTFLAWMNFSYNNLEGPIPQGTQIQTQDSSSFLQNPGLCGAPLHKICSGEEQGTLNQDKEDEEEEQVLSWIAVAIAYVPVWILCLIFSLSHPILIFASFPAKHMCHADQRDALWEFKSEFHPSGLAASEKTQRWRNNTDCCSWDGITCDPNTGNVAGLNLLGSSLNGSLRSNSSLFRLQHLQSLDLSSSNLAGILPDSIGNLKNLRVLKLLECNLFGKLPSSLGNLSYLTHLDLDGNDFTGELPDLMGNLNQLTKLILASSKLSGNFPHVLLNLTELTTINLHFNQLEGTLPSNMSSLSKLEYFNIGSNSFSGSIPSSLFMIPSLIHLNLERNGFSGPLEIGNISSPSKLQTLSLGGNSLNGPIPGFISKLAGLLYLDLSFWNIRRGVVGFSIFLHLKSLTFLDLSHLNTRSMVDMSLFSHLMSLSVLHLSASDNQFSGEIPKIICELDSLEESISVGLVSLDVSHNQLSGELPKSLINCTYLQFVNVEDNMFNDMFPFGLRVLPGLQFLVLRSNKFHGPLYPPEGSMSFPKLRIFDISKNLFSGALPSDYFAGWNEMSSGVYTADNRQQRFIGVSFSNYSKSVVLTNKGSKMELLGIYKTIDVSENRFEGEIPKSISLLKELIVLNMSNNAFVGHIPPSLSSMTNLQSLDLSRNRLSGKIPPKLGKLTFLAWMNFSYNMLEGPIPQGTQIQSQNSSSFVHNLGLCGAPLQKTCSGEEEEETRKEDEENYQVLSGIVAAIAYVPGVFCGLVISHILISYRQDWFKKISKCIA</sequence>
<evidence type="ECO:0000256" key="9">
    <source>
        <dbReference type="ARBA" id="ARBA00023136"/>
    </source>
</evidence>
<dbReference type="EMBL" id="JAGKQM010000001">
    <property type="protein sequence ID" value="KAH0942420.1"/>
    <property type="molecule type" value="Genomic_DNA"/>
</dbReference>
<feature type="chain" id="PRO_5047326290" description="Leucine-rich repeat-containing N-terminal plant-type domain-containing protein" evidence="13">
    <location>
        <begin position="29"/>
        <end position="1504"/>
    </location>
</feature>
<evidence type="ECO:0000259" key="14">
    <source>
        <dbReference type="Pfam" id="PF08263"/>
    </source>
</evidence>
<feature type="transmembrane region" description="Helical" evidence="12">
    <location>
        <begin position="1464"/>
        <end position="1489"/>
    </location>
</feature>
<dbReference type="InterPro" id="IPR055414">
    <property type="entry name" value="LRR_R13L4/SHOC2-like"/>
</dbReference>
<feature type="signal peptide" evidence="13">
    <location>
        <begin position="1"/>
        <end position="28"/>
    </location>
</feature>
<keyword evidence="3" id="KW-1003">Cell membrane</keyword>
<keyword evidence="6 13" id="KW-0732">Signal</keyword>
<dbReference type="InterPro" id="IPR003591">
    <property type="entry name" value="Leu-rich_rpt_typical-subtyp"/>
</dbReference>
<feature type="domain" description="Disease resistance R13L4/SHOC-2-like LRR" evidence="15">
    <location>
        <begin position="905"/>
        <end position="1152"/>
    </location>
</feature>
<evidence type="ECO:0000313" key="17">
    <source>
        <dbReference type="Proteomes" id="UP000824890"/>
    </source>
</evidence>
<dbReference type="InterPro" id="IPR032675">
    <property type="entry name" value="LRR_dom_sf"/>
</dbReference>
<evidence type="ECO:0000256" key="6">
    <source>
        <dbReference type="ARBA" id="ARBA00022729"/>
    </source>
</evidence>
<evidence type="ECO:0000256" key="13">
    <source>
        <dbReference type="SAM" id="SignalP"/>
    </source>
</evidence>
<name>A0ABQ8ELE9_BRANA</name>
<keyword evidence="5 12" id="KW-0812">Transmembrane</keyword>
<organism evidence="16 17">
    <name type="scientific">Brassica napus</name>
    <name type="common">Rape</name>
    <dbReference type="NCBI Taxonomy" id="3708"/>
    <lineage>
        <taxon>Eukaryota</taxon>
        <taxon>Viridiplantae</taxon>
        <taxon>Streptophyta</taxon>
        <taxon>Embryophyta</taxon>
        <taxon>Tracheophyta</taxon>
        <taxon>Spermatophyta</taxon>
        <taxon>Magnoliopsida</taxon>
        <taxon>eudicotyledons</taxon>
        <taxon>Gunneridae</taxon>
        <taxon>Pentapetalae</taxon>
        <taxon>rosids</taxon>
        <taxon>malvids</taxon>
        <taxon>Brassicales</taxon>
        <taxon>Brassicaceae</taxon>
        <taxon>Brassiceae</taxon>
        <taxon>Brassica</taxon>
    </lineage>
</organism>
<evidence type="ECO:0000256" key="11">
    <source>
        <dbReference type="ARBA" id="ARBA00023180"/>
    </source>
</evidence>
<protein>
    <recommendedName>
        <fullName evidence="18">Leucine-rich repeat-containing N-terminal plant-type domain-containing protein</fullName>
    </recommendedName>
</protein>
<evidence type="ECO:0008006" key="18">
    <source>
        <dbReference type="Google" id="ProtNLM"/>
    </source>
</evidence>
<dbReference type="PANTHER" id="PTHR48061:SF12">
    <property type="entry name" value="DISEASE RESISTANCE LIKE PROTEIN"/>
    <property type="match status" value="1"/>
</dbReference>
<keyword evidence="8 12" id="KW-1133">Transmembrane helix</keyword>
<feature type="domain" description="Leucine-rich repeat-containing N-terminal plant-type" evidence="14">
    <location>
        <begin position="838"/>
        <end position="881"/>
    </location>
</feature>
<dbReference type="SUPFAM" id="SSF52058">
    <property type="entry name" value="L domain-like"/>
    <property type="match status" value="5"/>
</dbReference>
<dbReference type="SMART" id="SM00369">
    <property type="entry name" value="LRR_TYP"/>
    <property type="match status" value="11"/>
</dbReference>
<evidence type="ECO:0000256" key="7">
    <source>
        <dbReference type="ARBA" id="ARBA00022737"/>
    </source>
</evidence>
<keyword evidence="17" id="KW-1185">Reference proteome</keyword>
<dbReference type="InterPro" id="IPR001611">
    <property type="entry name" value="Leu-rich_rpt"/>
</dbReference>
<dbReference type="InterPro" id="IPR046956">
    <property type="entry name" value="RLP23-like"/>
</dbReference>